<evidence type="ECO:0000259" key="10">
    <source>
        <dbReference type="Pfam" id="PF14881"/>
    </source>
</evidence>
<evidence type="ECO:0000313" key="12">
    <source>
        <dbReference type="RefSeq" id="XP_015277680.1"/>
    </source>
</evidence>
<dbReference type="Pfam" id="PF10644">
    <property type="entry name" value="Misat_Tub_SegII"/>
    <property type="match status" value="1"/>
</dbReference>
<dbReference type="Pfam" id="PF14881">
    <property type="entry name" value="Tubulin_3"/>
    <property type="match status" value="1"/>
</dbReference>
<proteinExistence type="inferred from homology"/>
<name>A0ABM1KVE3_GEKJA</name>
<dbReference type="PANTHER" id="PTHR13391">
    <property type="entry name" value="MITOCHONDRIAL DISTRIBUTION REGULATOR MISATO"/>
    <property type="match status" value="1"/>
</dbReference>
<keyword evidence="6" id="KW-0496">Mitochondrion</keyword>
<gene>
    <name evidence="12" type="primary">MSTO1</name>
</gene>
<evidence type="ECO:0000256" key="2">
    <source>
        <dbReference type="ARBA" id="ARBA00004496"/>
    </source>
</evidence>
<feature type="compositionally biased region" description="Basic and acidic residues" evidence="8">
    <location>
        <begin position="137"/>
        <end position="150"/>
    </location>
</feature>
<dbReference type="RefSeq" id="XP_015277680.1">
    <property type="nucleotide sequence ID" value="XM_015422194.1"/>
</dbReference>
<evidence type="ECO:0000256" key="1">
    <source>
        <dbReference type="ARBA" id="ARBA00004173"/>
    </source>
</evidence>
<evidence type="ECO:0000256" key="3">
    <source>
        <dbReference type="ARBA" id="ARBA00008507"/>
    </source>
</evidence>
<keyword evidence="5" id="KW-0963">Cytoplasm</keyword>
<dbReference type="SUPFAM" id="SSF52490">
    <property type="entry name" value="Tubulin nucleotide-binding domain-like"/>
    <property type="match status" value="1"/>
</dbReference>
<comment type="function">
    <text evidence="7">Involved in the regulation of mitochondrial distribution and morphology. Required for mitochondrial fusion and mitochondrial network formation.</text>
</comment>
<feature type="region of interest" description="Disordered" evidence="8">
    <location>
        <begin position="101"/>
        <end position="156"/>
    </location>
</feature>
<comment type="subcellular location">
    <subcellularLocation>
        <location evidence="2">Cytoplasm</location>
    </subcellularLocation>
    <subcellularLocation>
        <location evidence="1">Mitochondrion</location>
    </subcellularLocation>
</comment>
<evidence type="ECO:0000256" key="5">
    <source>
        <dbReference type="ARBA" id="ARBA00022490"/>
    </source>
</evidence>
<dbReference type="Gene3D" id="3.40.50.1440">
    <property type="entry name" value="Tubulin/FtsZ, GTPase domain"/>
    <property type="match status" value="1"/>
</dbReference>
<evidence type="ECO:0000313" key="11">
    <source>
        <dbReference type="Proteomes" id="UP000694871"/>
    </source>
</evidence>
<reference evidence="12" key="1">
    <citation type="submission" date="2025-08" db="UniProtKB">
        <authorList>
            <consortium name="RefSeq"/>
        </authorList>
    </citation>
    <scope>IDENTIFICATION</scope>
</reference>
<dbReference type="Proteomes" id="UP000694871">
    <property type="component" value="Unplaced"/>
</dbReference>
<dbReference type="PANTHER" id="PTHR13391:SF0">
    <property type="entry name" value="PROTEIN MISATO HOMOLOG 1"/>
    <property type="match status" value="1"/>
</dbReference>
<evidence type="ECO:0000256" key="8">
    <source>
        <dbReference type="SAM" id="MobiDB-lite"/>
    </source>
</evidence>
<feature type="domain" description="Misato Segment II tubulin-like" evidence="9">
    <location>
        <begin position="5"/>
        <end position="118"/>
    </location>
</feature>
<evidence type="ECO:0000256" key="4">
    <source>
        <dbReference type="ARBA" id="ARBA00017321"/>
    </source>
</evidence>
<dbReference type="InterPro" id="IPR036525">
    <property type="entry name" value="Tubulin/FtsZ_GTPase_sf"/>
</dbReference>
<dbReference type="InterPro" id="IPR029209">
    <property type="entry name" value="DML1/Misato_tubulin"/>
</dbReference>
<sequence>MLGPREVVTLQLGHYAGSVGAHWWGLQEASFCFDPADKQSDEGIRHDVLSRTGKTLQGQETYTPRLIAVDLKGSLSSLKQEGCLYQDRKANTPVAWKGNLMTHQEESSPKNPFLQGLDRSASHKPSNSGFVLRTPHGSKDRTSPLERQGEASKAPNVERTMHVWSDFLRTHLHPRSILTIHQYDHDGESNRLEAFGQGEKLLQDATYLEELEDRLHFYVEECDYLQGFQVLCDLHNGFSGVGAKVTELLQDEYPGKGILTWGLTPVLSTLNPHLSLYRLMNTILGLVHLSDHSSLFCPLSLNGSLGLRPEPPIALPYVQYNASLDYHTSAILATALDTCTVPYRLQSSALSMVHLAEALNFSGRKVASAVAAVPFPADPSQSLPDALCAHQSAMPWSPLSSCGEQGDSRCFAQSVVLRGIAKERLVSKPPPGCEPKSILHMCETGEEVLARYLYTTCPSTLSTVHLLPGPCQLRPPYPQYFSPRLDKQGFLLDAPSRAPATVESVPVATALQASALLHGSLGAFHKELRGLDVRRWASFFSAGVELEDFQEALEDLRTLSHCYRESGTNDESEDETD</sequence>
<comment type="similarity">
    <text evidence="3">Belongs to the misato family.</text>
</comment>
<dbReference type="GeneID" id="107119640"/>
<feature type="domain" description="DML1/Misato tubulin" evidence="10">
    <location>
        <begin position="159"/>
        <end position="345"/>
    </location>
</feature>
<dbReference type="CDD" id="cd06060">
    <property type="entry name" value="misato"/>
    <property type="match status" value="1"/>
</dbReference>
<organism evidence="11 12">
    <name type="scientific">Gekko japonicus</name>
    <name type="common">Schlegel's Japanese gecko</name>
    <dbReference type="NCBI Taxonomy" id="146911"/>
    <lineage>
        <taxon>Eukaryota</taxon>
        <taxon>Metazoa</taxon>
        <taxon>Chordata</taxon>
        <taxon>Craniata</taxon>
        <taxon>Vertebrata</taxon>
        <taxon>Euteleostomi</taxon>
        <taxon>Lepidosauria</taxon>
        <taxon>Squamata</taxon>
        <taxon>Bifurcata</taxon>
        <taxon>Gekkota</taxon>
        <taxon>Gekkonidae</taxon>
        <taxon>Gekkoninae</taxon>
        <taxon>Gekko</taxon>
    </lineage>
</organism>
<evidence type="ECO:0000256" key="7">
    <source>
        <dbReference type="ARBA" id="ARBA00045225"/>
    </source>
</evidence>
<keyword evidence="11" id="KW-1185">Reference proteome</keyword>
<dbReference type="InterPro" id="IPR049942">
    <property type="entry name" value="DML1/Misato"/>
</dbReference>
<accession>A0ABM1KVE3</accession>
<evidence type="ECO:0000256" key="6">
    <source>
        <dbReference type="ARBA" id="ARBA00023128"/>
    </source>
</evidence>
<evidence type="ECO:0000259" key="9">
    <source>
        <dbReference type="Pfam" id="PF10644"/>
    </source>
</evidence>
<protein>
    <recommendedName>
        <fullName evidence="4">Protein misato homolog 1</fullName>
    </recommendedName>
</protein>
<dbReference type="InterPro" id="IPR019605">
    <property type="entry name" value="Misato_II_tubulin-like"/>
</dbReference>